<sequence>MHVSQENGLKSPDSRYGNSSHFVSTGSWSSRLSILFILNHCPGYVLETHQYTLHLPQTQVVAPGFSEKVFELVWDTSTWIVLDLFKSEGWDAMAPGEEREVPNVPEITLRVTLGVLATASFGAPLGPQQDKETATGHGMSFVEAISYVSENIFWLLALPKFAYKLPIAKLQRIQRADRALRAYMHGMIATRREEILRGEVSAKHDLLNALIESSVQDTTGEDGSAAGGGGLSDDELVGNTWIFALAGHETSAHSLAFAIAYLAIHQDKQAWLYEELLDVFPADHTPVYSDYARLPRTLAVIYETLRLHPAVVYIPKYATEDTWLPDEPDVDDGEEGEGKRVFVPKGTQCGIDTVGLPRYWKNPDSFLPERFLEEYDRDAFAPFSAGARACIGRKFSEVENVCVLALLLRHYHVLPLSSKGSSDEALDKVDDTRINELLAERLLATKPGVTLTPKEIGVRLVKRRDGDVRAPML</sequence>
<evidence type="ECO:0000313" key="2">
    <source>
        <dbReference type="Proteomes" id="UP001243375"/>
    </source>
</evidence>
<name>A0ACC2WZQ7_9TREE</name>
<comment type="caution">
    <text evidence="1">The sequence shown here is derived from an EMBL/GenBank/DDBJ whole genome shotgun (WGS) entry which is preliminary data.</text>
</comment>
<accession>A0ACC2WZQ7</accession>
<protein>
    <submittedName>
        <fullName evidence="1">Uncharacterized protein</fullName>
    </submittedName>
</protein>
<organism evidence="1 2">
    <name type="scientific">Naganishia vaughanmartiniae</name>
    <dbReference type="NCBI Taxonomy" id="1424756"/>
    <lineage>
        <taxon>Eukaryota</taxon>
        <taxon>Fungi</taxon>
        <taxon>Dikarya</taxon>
        <taxon>Basidiomycota</taxon>
        <taxon>Agaricomycotina</taxon>
        <taxon>Tremellomycetes</taxon>
        <taxon>Filobasidiales</taxon>
        <taxon>Filobasidiaceae</taxon>
        <taxon>Naganishia</taxon>
    </lineage>
</organism>
<dbReference type="EMBL" id="JASBWU010000013">
    <property type="protein sequence ID" value="KAJ9116983.1"/>
    <property type="molecule type" value="Genomic_DNA"/>
</dbReference>
<proteinExistence type="predicted"/>
<reference evidence="1" key="1">
    <citation type="submission" date="2023-04" db="EMBL/GenBank/DDBJ databases">
        <title>Draft Genome sequencing of Naganishia species isolated from polar environments using Oxford Nanopore Technology.</title>
        <authorList>
            <person name="Leo P."/>
            <person name="Venkateswaran K."/>
        </authorList>
    </citation>
    <scope>NUCLEOTIDE SEQUENCE</scope>
    <source>
        <strain evidence="1">MNA-CCFEE 5425</strain>
    </source>
</reference>
<evidence type="ECO:0000313" key="1">
    <source>
        <dbReference type="EMBL" id="KAJ9116983.1"/>
    </source>
</evidence>
<gene>
    <name evidence="1" type="ORF">QFC22_004641</name>
</gene>
<keyword evidence="2" id="KW-1185">Reference proteome</keyword>
<dbReference type="Proteomes" id="UP001243375">
    <property type="component" value="Unassembled WGS sequence"/>
</dbReference>